<proteinExistence type="predicted"/>
<name>A0A1I7WLV8_HETBA</name>
<keyword evidence="1" id="KW-1133">Transmembrane helix</keyword>
<keyword evidence="1" id="KW-0472">Membrane</keyword>
<protein>
    <submittedName>
        <fullName evidence="3">Transmembrane protein</fullName>
    </submittedName>
</protein>
<evidence type="ECO:0000256" key="1">
    <source>
        <dbReference type="SAM" id="Phobius"/>
    </source>
</evidence>
<evidence type="ECO:0000313" key="2">
    <source>
        <dbReference type="Proteomes" id="UP000095283"/>
    </source>
</evidence>
<keyword evidence="1" id="KW-0812">Transmembrane</keyword>
<accession>A0A1I7WLV8</accession>
<keyword evidence="2" id="KW-1185">Reference proteome</keyword>
<dbReference type="WBParaSite" id="Hba_06048">
    <property type="protein sequence ID" value="Hba_06048"/>
    <property type="gene ID" value="Hba_06048"/>
</dbReference>
<sequence length="220" mass="25851">MLEFLVSSQPLHQVHILPVCRYTSISFFRCELLDQIVLLLLQQTNLLHSFDAYDFGLSETFKSSIDDIVICVVQVYFNSDVSGRWRGFSGQYTKYDGKNTNSHKIRFIYASCRKIVIFNRSINKLCPRQKQLNNELRIQIHYLVIEQYRYIDVFFITHIIIIRYTLNVSSQPDHLVTNNTILSIHLLKYSLNRKMINCATAFCGCCYFLSILFFLSLIYI</sequence>
<evidence type="ECO:0000313" key="3">
    <source>
        <dbReference type="WBParaSite" id="Hba_06048"/>
    </source>
</evidence>
<reference evidence="3" key="1">
    <citation type="submission" date="2016-11" db="UniProtKB">
        <authorList>
            <consortium name="WormBaseParasite"/>
        </authorList>
    </citation>
    <scope>IDENTIFICATION</scope>
</reference>
<feature type="transmembrane region" description="Helical" evidence="1">
    <location>
        <begin position="196"/>
        <end position="219"/>
    </location>
</feature>
<dbReference type="AlphaFoldDB" id="A0A1I7WLV8"/>
<dbReference type="Proteomes" id="UP000095283">
    <property type="component" value="Unplaced"/>
</dbReference>
<organism evidence="2 3">
    <name type="scientific">Heterorhabditis bacteriophora</name>
    <name type="common">Entomopathogenic nematode worm</name>
    <dbReference type="NCBI Taxonomy" id="37862"/>
    <lineage>
        <taxon>Eukaryota</taxon>
        <taxon>Metazoa</taxon>
        <taxon>Ecdysozoa</taxon>
        <taxon>Nematoda</taxon>
        <taxon>Chromadorea</taxon>
        <taxon>Rhabditida</taxon>
        <taxon>Rhabditina</taxon>
        <taxon>Rhabditomorpha</taxon>
        <taxon>Strongyloidea</taxon>
        <taxon>Heterorhabditidae</taxon>
        <taxon>Heterorhabditis</taxon>
    </lineage>
</organism>